<gene>
    <name evidence="2" type="ORF">GFSPODELE1_LOCUS7860</name>
</gene>
<accession>A0ABP1DRP5</accession>
<name>A0ABP1DRP5_9APHY</name>
<feature type="compositionally biased region" description="Basic and acidic residues" evidence="1">
    <location>
        <begin position="957"/>
        <end position="977"/>
    </location>
</feature>
<dbReference type="EMBL" id="OZ037949">
    <property type="protein sequence ID" value="CAL1710507.1"/>
    <property type="molecule type" value="Genomic_DNA"/>
</dbReference>
<sequence>MASSTTKRTRALTDTSEAPPSKQQRPIDRLLRYTVLNLTHDQHAAYDKAAVNTNALPSTTVIDALKDAPKALVDSLAQAIISVCRTCPDYMKQDLSKQEVVEWLTESTALRETVVDAFRKQSFKAIRDLAIFQSETAGAVPRSTAQRLQVDLSTYEKVIQSAWEISYVGSHPELFVYNLNHSTRNPNSHYCNSVSIVQSSGSGKSRMVREASGLVFTIPCNLRPPQESAVNAYPPSDKVVFDHLSMGSSTEQQVLHRFLNYFTSLFKEVTRRVEMLMPNERPTTYEELTLRWRQHLERGNGAERKSMYESVISEAKALDVKIFAKKNKDMLNNMMQALRGLLRIVISLRYSKRGSWSKIESEDVKLLLCFDESQTLAKQRVLGADGKPVCEKNYYHIFLSCLNEWLQDVNGTQVMAVFLSTNSDIYDLAPLPEHVPSARYMNSRSNLQPPLNETPFDCSPDLPLGTDELNKLTLAKASQISFLARFGRPLWWSFIRGGYQANDYGALAIEEALITIARCKLLSVGDQALLTESPSTFKRHAVSAILDVLIKLDYESSRESFERELELVASNMRLIYSVPQSRYHIRTGYSSEPILAEAAAQQMYQFMCLEGGEGVMSTILEQNFEFGSTSLIDDGQRGEVVARLLIMTAYIRAVAREQSDETKVFFSRGCKLITFIEELYPEHEAEALLDSVPSNLTSKKKFRDVFKKSIIRLTHFVRAGDDSATTVPAMKAAFIRCMGFICSWTQNTVDFMIAILIDEDLPITDSNITAMMWQIKRRRDKGAINTYDIRQDKINFFPKDPQDETPYITIVAELGVQPPRPRHLRTAVKVTERARLLVAKGQQPAERPAPPSKQKPLATPSHMRVISQGTTKHPRDKHPKYSVFVYGCSPTIYKVISEEERNRFHKLLALKDFLDEHPRQHIESLKAVRKLKPVWYLGIEFYHWLLDPFLQNRRIPESEDNKQSREDEYNEQSKEDEYTTQPCFAVGTAADYAIEHFEDQDFDEIPSSIPEETELAEGSTDVFGPVEPPHARAP</sequence>
<reference evidence="3" key="1">
    <citation type="submission" date="2024-04" db="EMBL/GenBank/DDBJ databases">
        <authorList>
            <person name="Shaw F."/>
            <person name="Minotto A."/>
        </authorList>
    </citation>
    <scope>NUCLEOTIDE SEQUENCE [LARGE SCALE GENOMIC DNA]</scope>
</reference>
<feature type="region of interest" description="Disordered" evidence="1">
    <location>
        <begin position="957"/>
        <end position="981"/>
    </location>
</feature>
<dbReference type="PANTHER" id="PTHR33266">
    <property type="entry name" value="CHROMOSOME 15, WHOLE GENOME SHOTGUN SEQUENCE"/>
    <property type="match status" value="1"/>
</dbReference>
<dbReference type="Proteomes" id="UP001497453">
    <property type="component" value="Chromosome 6"/>
</dbReference>
<feature type="region of interest" description="Disordered" evidence="1">
    <location>
        <begin position="839"/>
        <end position="861"/>
    </location>
</feature>
<organism evidence="2 3">
    <name type="scientific">Somion occarium</name>
    <dbReference type="NCBI Taxonomy" id="3059160"/>
    <lineage>
        <taxon>Eukaryota</taxon>
        <taxon>Fungi</taxon>
        <taxon>Dikarya</taxon>
        <taxon>Basidiomycota</taxon>
        <taxon>Agaricomycotina</taxon>
        <taxon>Agaricomycetes</taxon>
        <taxon>Polyporales</taxon>
        <taxon>Cerrenaceae</taxon>
        <taxon>Somion</taxon>
    </lineage>
</organism>
<keyword evidence="3" id="KW-1185">Reference proteome</keyword>
<feature type="region of interest" description="Disordered" evidence="1">
    <location>
        <begin position="1001"/>
        <end position="1034"/>
    </location>
</feature>
<proteinExistence type="predicted"/>
<dbReference type="PANTHER" id="PTHR33266:SF1">
    <property type="entry name" value="F-BOX DOMAIN-CONTAINING PROTEIN"/>
    <property type="match status" value="1"/>
</dbReference>
<evidence type="ECO:0000313" key="3">
    <source>
        <dbReference type="Proteomes" id="UP001497453"/>
    </source>
</evidence>
<evidence type="ECO:0000313" key="2">
    <source>
        <dbReference type="EMBL" id="CAL1710507.1"/>
    </source>
</evidence>
<feature type="region of interest" description="Disordered" evidence="1">
    <location>
        <begin position="1"/>
        <end position="24"/>
    </location>
</feature>
<protein>
    <submittedName>
        <fullName evidence="2">Uncharacterized protein</fullName>
    </submittedName>
</protein>
<evidence type="ECO:0000256" key="1">
    <source>
        <dbReference type="SAM" id="MobiDB-lite"/>
    </source>
</evidence>